<proteinExistence type="predicted"/>
<dbReference type="Proteomes" id="UP001177003">
    <property type="component" value="Chromosome 4"/>
</dbReference>
<keyword evidence="2" id="KW-1185">Reference proteome</keyword>
<evidence type="ECO:0000313" key="2">
    <source>
        <dbReference type="Proteomes" id="UP001177003"/>
    </source>
</evidence>
<dbReference type="AlphaFoldDB" id="A0AA36E206"/>
<accession>A0AA36E206</accession>
<dbReference type="EMBL" id="OX465080">
    <property type="protein sequence ID" value="CAI9280389.1"/>
    <property type="molecule type" value="Genomic_DNA"/>
</dbReference>
<sequence>MKGQLQSLHEKIDQLLLASKASSSEAYSKVVVGSLFECITKEHVDNDAKRNKAMTNSTEGMDALAVKTEKVRVLGFKLENAEKKVKDLLSERAVIRSCISDVTSLLSDIIKTRALMITITVRKHLAEKLRHVFDMLHRLEGVSPQNSNPK</sequence>
<evidence type="ECO:0000313" key="1">
    <source>
        <dbReference type="EMBL" id="CAI9280389.1"/>
    </source>
</evidence>
<gene>
    <name evidence="1" type="ORF">LSALG_LOCUS20137</name>
</gene>
<reference evidence="1" key="1">
    <citation type="submission" date="2023-04" db="EMBL/GenBank/DDBJ databases">
        <authorList>
            <person name="Vijverberg K."/>
            <person name="Xiong W."/>
            <person name="Schranz E."/>
        </authorList>
    </citation>
    <scope>NUCLEOTIDE SEQUENCE</scope>
</reference>
<name>A0AA36E206_LACSI</name>
<protein>
    <submittedName>
        <fullName evidence="1">Uncharacterized protein</fullName>
    </submittedName>
</protein>
<organism evidence="1 2">
    <name type="scientific">Lactuca saligna</name>
    <name type="common">Willowleaf lettuce</name>
    <dbReference type="NCBI Taxonomy" id="75948"/>
    <lineage>
        <taxon>Eukaryota</taxon>
        <taxon>Viridiplantae</taxon>
        <taxon>Streptophyta</taxon>
        <taxon>Embryophyta</taxon>
        <taxon>Tracheophyta</taxon>
        <taxon>Spermatophyta</taxon>
        <taxon>Magnoliopsida</taxon>
        <taxon>eudicotyledons</taxon>
        <taxon>Gunneridae</taxon>
        <taxon>Pentapetalae</taxon>
        <taxon>asterids</taxon>
        <taxon>campanulids</taxon>
        <taxon>Asterales</taxon>
        <taxon>Asteraceae</taxon>
        <taxon>Cichorioideae</taxon>
        <taxon>Cichorieae</taxon>
        <taxon>Lactucinae</taxon>
        <taxon>Lactuca</taxon>
    </lineage>
</organism>